<evidence type="ECO:0000313" key="2">
    <source>
        <dbReference type="EMBL" id="QJH94561.1"/>
    </source>
</evidence>
<proteinExistence type="predicted"/>
<sequence>MSKLHLSVQLKNRLLDYWRDDRKYFIGRILTIIDASISDQEQRKGIKDLIHSVYCEKNYRENGFKEVLLDWIKNFAPTQLPKTDDERDRFVGIYKSTDRPTPEEYWSK</sequence>
<dbReference type="EMBL" id="MT144602">
    <property type="protein sequence ID" value="QJH94561.1"/>
    <property type="molecule type" value="Genomic_DNA"/>
</dbReference>
<accession>A0A6H1ZKB4</accession>
<gene>
    <name evidence="1" type="ORF">TM448A00720_0034</name>
    <name evidence="2" type="ORF">TM448B00242_0035</name>
</gene>
<organism evidence="1">
    <name type="scientific">viral metagenome</name>
    <dbReference type="NCBI Taxonomy" id="1070528"/>
    <lineage>
        <taxon>unclassified sequences</taxon>
        <taxon>metagenomes</taxon>
        <taxon>organismal metagenomes</taxon>
    </lineage>
</organism>
<reference evidence="1" key="1">
    <citation type="submission" date="2020-03" db="EMBL/GenBank/DDBJ databases">
        <title>The deep terrestrial virosphere.</title>
        <authorList>
            <person name="Holmfeldt K."/>
            <person name="Nilsson E."/>
            <person name="Simone D."/>
            <person name="Lopez-Fernandez M."/>
            <person name="Wu X."/>
            <person name="de Brujin I."/>
            <person name="Lundin D."/>
            <person name="Andersson A."/>
            <person name="Bertilsson S."/>
            <person name="Dopson M."/>
        </authorList>
    </citation>
    <scope>NUCLEOTIDE SEQUENCE</scope>
    <source>
        <strain evidence="1">TM448A00720</strain>
        <strain evidence="2">TM448B00242</strain>
    </source>
</reference>
<dbReference type="EMBL" id="MT144053">
    <property type="protein sequence ID" value="QJA47705.1"/>
    <property type="molecule type" value="Genomic_DNA"/>
</dbReference>
<name>A0A6H1ZKB4_9ZZZZ</name>
<dbReference type="AlphaFoldDB" id="A0A6H1ZKB4"/>
<evidence type="ECO:0000313" key="1">
    <source>
        <dbReference type="EMBL" id="QJA47705.1"/>
    </source>
</evidence>
<protein>
    <submittedName>
        <fullName evidence="1">Uncharacterized protein</fullName>
    </submittedName>
</protein>